<accession>A0ABS5SYF8</accession>
<dbReference type="InterPro" id="IPR036390">
    <property type="entry name" value="WH_DNA-bd_sf"/>
</dbReference>
<evidence type="ECO:0000313" key="2">
    <source>
        <dbReference type="Proteomes" id="UP000790096"/>
    </source>
</evidence>
<name>A0ABS5SYF8_9GAMM</name>
<evidence type="ECO:0008006" key="3">
    <source>
        <dbReference type="Google" id="ProtNLM"/>
    </source>
</evidence>
<evidence type="ECO:0000313" key="1">
    <source>
        <dbReference type="EMBL" id="MBT0725124.1"/>
    </source>
</evidence>
<sequence>MDRKSEILKVLSPDQPLTAIEISEKTGIGRREVSKFISDLVESGEAKIYTGRWAFLLGENLALSNPEFYKHAQAAEKYESSGRYRTAQTAWQAAFDSTSEVHLRTKAVKHIENCESKVKRVCYESMGEMAGRMVLNDISSCLGSRPGQF</sequence>
<dbReference type="SUPFAM" id="SSF46785">
    <property type="entry name" value="Winged helix' DNA-binding domain"/>
    <property type="match status" value="1"/>
</dbReference>
<dbReference type="RefSeq" id="WP_214237779.1">
    <property type="nucleotide sequence ID" value="NZ_JABBFR010000017.1"/>
</dbReference>
<comment type="caution">
    <text evidence="1">The sequence shown here is derived from an EMBL/GenBank/DDBJ whole genome shotgun (WGS) entry which is preliminary data.</text>
</comment>
<dbReference type="EMBL" id="JABBFR010000017">
    <property type="protein sequence ID" value="MBT0725124.1"/>
    <property type="molecule type" value="Genomic_DNA"/>
</dbReference>
<reference evidence="1 2" key="1">
    <citation type="submission" date="2020-04" db="EMBL/GenBank/DDBJ databases">
        <title>Genome sequencing of Rosenbergiella species.</title>
        <authorList>
            <person name="Alvarez-Perez S."/>
            <person name="Lievens B."/>
        </authorList>
    </citation>
    <scope>NUCLEOTIDE SEQUENCE [LARGE SCALE GENOMIC DNA]</scope>
    <source>
        <strain evidence="1 2">S61</strain>
    </source>
</reference>
<organism evidence="1 2">
    <name type="scientific">Rosenbergiella gaditana</name>
    <dbReference type="NCBI Taxonomy" id="2726987"/>
    <lineage>
        <taxon>Bacteria</taxon>
        <taxon>Pseudomonadati</taxon>
        <taxon>Pseudomonadota</taxon>
        <taxon>Gammaproteobacteria</taxon>
        <taxon>Enterobacterales</taxon>
        <taxon>Erwiniaceae</taxon>
        <taxon>Rosenbergiella</taxon>
    </lineage>
</organism>
<gene>
    <name evidence="1" type="ORF">HH682_12000</name>
</gene>
<dbReference type="Proteomes" id="UP000790096">
    <property type="component" value="Unassembled WGS sequence"/>
</dbReference>
<keyword evidence="2" id="KW-1185">Reference proteome</keyword>
<protein>
    <recommendedName>
        <fullName evidence="3">Winged helix-turn-helix DNA-binding</fullName>
    </recommendedName>
</protein>
<proteinExistence type="predicted"/>